<dbReference type="SUPFAM" id="SSF103473">
    <property type="entry name" value="MFS general substrate transporter"/>
    <property type="match status" value="2"/>
</dbReference>
<dbReference type="Proteomes" id="UP000515512">
    <property type="component" value="Chromosome"/>
</dbReference>
<accession>A0A7D6VEM9</accession>
<organism evidence="8 9">
    <name type="scientific">Nocardia huaxiensis</name>
    <dbReference type="NCBI Taxonomy" id="2755382"/>
    <lineage>
        <taxon>Bacteria</taxon>
        <taxon>Bacillati</taxon>
        <taxon>Actinomycetota</taxon>
        <taxon>Actinomycetes</taxon>
        <taxon>Mycobacteriales</taxon>
        <taxon>Nocardiaceae</taxon>
        <taxon>Nocardia</taxon>
    </lineage>
</organism>
<evidence type="ECO:0000256" key="1">
    <source>
        <dbReference type="ARBA" id="ARBA00004651"/>
    </source>
</evidence>
<feature type="transmembrane region" description="Helical" evidence="6">
    <location>
        <begin position="317"/>
        <end position="341"/>
    </location>
</feature>
<dbReference type="InterPro" id="IPR036259">
    <property type="entry name" value="MFS_trans_sf"/>
</dbReference>
<evidence type="ECO:0000256" key="3">
    <source>
        <dbReference type="ARBA" id="ARBA00022989"/>
    </source>
</evidence>
<evidence type="ECO:0000256" key="4">
    <source>
        <dbReference type="ARBA" id="ARBA00023136"/>
    </source>
</evidence>
<evidence type="ECO:0000256" key="5">
    <source>
        <dbReference type="SAM" id="MobiDB-lite"/>
    </source>
</evidence>
<feature type="transmembrane region" description="Helical" evidence="6">
    <location>
        <begin position="380"/>
        <end position="398"/>
    </location>
</feature>
<feature type="transmembrane region" description="Helical" evidence="6">
    <location>
        <begin position="188"/>
        <end position="209"/>
    </location>
</feature>
<feature type="region of interest" description="Disordered" evidence="5">
    <location>
        <begin position="1"/>
        <end position="48"/>
    </location>
</feature>
<feature type="compositionally biased region" description="Low complexity" evidence="5">
    <location>
        <begin position="1"/>
        <end position="10"/>
    </location>
</feature>
<evidence type="ECO:0000256" key="6">
    <source>
        <dbReference type="SAM" id="Phobius"/>
    </source>
</evidence>
<keyword evidence="4 6" id="KW-0472">Membrane</keyword>
<dbReference type="CDD" id="cd17321">
    <property type="entry name" value="MFS_MMR_MDR_like"/>
    <property type="match status" value="1"/>
</dbReference>
<dbReference type="KEGG" id="nhu:H0264_21260"/>
<feature type="transmembrane region" description="Helical" evidence="6">
    <location>
        <begin position="98"/>
        <end position="117"/>
    </location>
</feature>
<dbReference type="AlphaFoldDB" id="A0A7D6VEM9"/>
<comment type="subcellular location">
    <subcellularLocation>
        <location evidence="1">Cell membrane</location>
        <topology evidence="1">Multi-pass membrane protein</topology>
    </subcellularLocation>
</comment>
<keyword evidence="2 6" id="KW-0812">Transmembrane</keyword>
<dbReference type="InterPro" id="IPR011701">
    <property type="entry name" value="MFS"/>
</dbReference>
<reference evidence="8 9" key="1">
    <citation type="submission" date="2020-07" db="EMBL/GenBank/DDBJ databases">
        <authorList>
            <person name="Zhuang K."/>
            <person name="Ran Y."/>
        </authorList>
    </citation>
    <scope>NUCLEOTIDE SEQUENCE [LARGE SCALE GENOMIC DNA]</scope>
    <source>
        <strain evidence="8 9">WCH-YHL-001</strain>
    </source>
</reference>
<dbReference type="InterPro" id="IPR020846">
    <property type="entry name" value="MFS_dom"/>
</dbReference>
<feature type="transmembrane region" description="Helical" evidence="6">
    <location>
        <begin position="478"/>
        <end position="499"/>
    </location>
</feature>
<evidence type="ECO:0000259" key="7">
    <source>
        <dbReference type="PROSITE" id="PS50850"/>
    </source>
</evidence>
<dbReference type="GO" id="GO:0005886">
    <property type="term" value="C:plasma membrane"/>
    <property type="evidence" value="ECO:0007669"/>
    <property type="project" value="UniProtKB-SubCell"/>
</dbReference>
<feature type="transmembrane region" description="Helical" evidence="6">
    <location>
        <begin position="154"/>
        <end position="176"/>
    </location>
</feature>
<proteinExistence type="predicted"/>
<feature type="transmembrane region" description="Helical" evidence="6">
    <location>
        <begin position="278"/>
        <end position="296"/>
    </location>
</feature>
<evidence type="ECO:0000313" key="9">
    <source>
        <dbReference type="Proteomes" id="UP000515512"/>
    </source>
</evidence>
<gene>
    <name evidence="8" type="ORF">H0264_21260</name>
</gene>
<dbReference type="PROSITE" id="PS50850">
    <property type="entry name" value="MFS"/>
    <property type="match status" value="1"/>
</dbReference>
<feature type="compositionally biased region" description="Pro residues" evidence="5">
    <location>
        <begin position="11"/>
        <end position="20"/>
    </location>
</feature>
<dbReference type="Pfam" id="PF07690">
    <property type="entry name" value="MFS_1"/>
    <property type="match status" value="1"/>
</dbReference>
<feature type="transmembrane region" description="Helical" evidence="6">
    <location>
        <begin position="410"/>
        <end position="434"/>
    </location>
</feature>
<keyword evidence="3 6" id="KW-1133">Transmembrane helix</keyword>
<feature type="compositionally biased region" description="Polar residues" evidence="5">
    <location>
        <begin position="33"/>
        <end position="47"/>
    </location>
</feature>
<feature type="transmembrane region" description="Helical" evidence="6">
    <location>
        <begin position="246"/>
        <end position="266"/>
    </location>
</feature>
<feature type="transmembrane region" description="Helical" evidence="6">
    <location>
        <begin position="129"/>
        <end position="148"/>
    </location>
</feature>
<name>A0A7D6VEM9_9NOCA</name>
<sequence>MTEISAQQTPAPSPTPPDPHPGGDAHAGIAHSGANSSAPQSLSTEQSAAATDAAASRAARRALLVACGAAFVAFLDLSVVNIAFPAITRDFPGAAPTALTWVVSGYAVAFAALLTPAGQLADALGRGRVFLAALAGFALTSLLCAVAPGAEWLIAGRFLQGATAAFLIPAGLGLVLSVTPPARIGVAMAAWTAAGGFAATIGPAIGGALVEWFGWRSVFVINLPIAALLIMLGLRLAAGAERPGAGLPDPVGTVATALGIGAVVAAVTEGQRWGWGDWRTLVCGLGGLALLAVALWRSRRHPRPAIAVGLWRSHRYALVNATSFVFGATMFAWLLAGPLWLDRVWQYSVLESAGAMTFGAIASMVTAVLAGRAPDAWQRWLGVLGALMFAAATLFMSTDTWNTTPALWSAWLPAGLLGGGGIGIIVTVLGTTAAKSLPPQRFAAGVGMNLTSRQSGGALGVAILAAVFAAHPTDGLTAFHTLFAICAAIAVAAAVLAAVPARAEENL</sequence>
<dbReference type="RefSeq" id="WP_181579158.1">
    <property type="nucleotide sequence ID" value="NZ_CP059399.1"/>
</dbReference>
<dbReference type="Gene3D" id="1.20.1250.20">
    <property type="entry name" value="MFS general substrate transporter like domains"/>
    <property type="match status" value="1"/>
</dbReference>
<feature type="transmembrane region" description="Helical" evidence="6">
    <location>
        <begin position="62"/>
        <end position="86"/>
    </location>
</feature>
<dbReference type="GO" id="GO:0022857">
    <property type="term" value="F:transmembrane transporter activity"/>
    <property type="evidence" value="ECO:0007669"/>
    <property type="project" value="InterPro"/>
</dbReference>
<feature type="transmembrane region" description="Helical" evidence="6">
    <location>
        <begin position="215"/>
        <end position="234"/>
    </location>
</feature>
<feature type="transmembrane region" description="Helical" evidence="6">
    <location>
        <begin position="353"/>
        <end position="373"/>
    </location>
</feature>
<evidence type="ECO:0000256" key="2">
    <source>
        <dbReference type="ARBA" id="ARBA00022692"/>
    </source>
</evidence>
<feature type="domain" description="Major facilitator superfamily (MFS) profile" evidence="7">
    <location>
        <begin position="62"/>
        <end position="505"/>
    </location>
</feature>
<keyword evidence="9" id="KW-1185">Reference proteome</keyword>
<dbReference type="PANTHER" id="PTHR42718:SF48">
    <property type="entry name" value="CONSERVED TWO-DOMAIN MEMBRANE PROTEIN-RELATED"/>
    <property type="match status" value="1"/>
</dbReference>
<dbReference type="Gene3D" id="1.20.1720.10">
    <property type="entry name" value="Multidrug resistance protein D"/>
    <property type="match status" value="1"/>
</dbReference>
<protein>
    <submittedName>
        <fullName evidence="8">MFS transporter</fullName>
    </submittedName>
</protein>
<evidence type="ECO:0000313" key="8">
    <source>
        <dbReference type="EMBL" id="QLY27950.1"/>
    </source>
</evidence>
<feature type="transmembrane region" description="Helical" evidence="6">
    <location>
        <begin position="455"/>
        <end position="472"/>
    </location>
</feature>
<dbReference type="EMBL" id="CP059399">
    <property type="protein sequence ID" value="QLY27950.1"/>
    <property type="molecule type" value="Genomic_DNA"/>
</dbReference>
<dbReference type="PANTHER" id="PTHR42718">
    <property type="entry name" value="MAJOR FACILITATOR SUPERFAMILY MULTIDRUG TRANSPORTER MFSC"/>
    <property type="match status" value="1"/>
</dbReference>